<dbReference type="Gene3D" id="1.10.4160.10">
    <property type="entry name" value="Hydantoin permease"/>
    <property type="match status" value="1"/>
</dbReference>
<organism evidence="7 8">
    <name type="scientific">Hanseniaspora osmophila</name>
    <dbReference type="NCBI Taxonomy" id="56408"/>
    <lineage>
        <taxon>Eukaryota</taxon>
        <taxon>Fungi</taxon>
        <taxon>Dikarya</taxon>
        <taxon>Ascomycota</taxon>
        <taxon>Saccharomycotina</taxon>
        <taxon>Saccharomycetes</taxon>
        <taxon>Saccharomycodales</taxon>
        <taxon>Saccharomycodaceae</taxon>
        <taxon>Hanseniaspora</taxon>
    </lineage>
</organism>
<dbReference type="Pfam" id="PF02133">
    <property type="entry name" value="Transp_cyt_pur"/>
    <property type="match status" value="1"/>
</dbReference>
<feature type="transmembrane region" description="Helical" evidence="6">
    <location>
        <begin position="433"/>
        <end position="457"/>
    </location>
</feature>
<feature type="transmembrane region" description="Helical" evidence="6">
    <location>
        <begin position="478"/>
        <end position="503"/>
    </location>
</feature>
<dbReference type="AlphaFoldDB" id="A0A1E5RZM5"/>
<sequence length="608" mass="68293">MTSLEAAVSTQDINQITSVVSNLDKVLIHEQLAIEHENTNPQTSFGKFMKAMEVPHEGKPLSILRNPDLEPVSAENQTYGITAISAYWSIPNCSIMTYSTGGALIGLGLNAKSSIVAIVIANLAISFYIVLSGFMGFKYHIGFGLTQRMVFGIKGSYFGVLVRMGLSLVMFGYLSWSGGLCVNMMLDALSHHYLHLPNYFPDSVQFNTKDFVGFLIFQIICYPMAFIHPRKVGSLSLWSCVFTFFGVMGIFIYITHKAGPGPLWYSHDTTTSKSQTGWMWLYAMTIWYSGVGAPVTNQNDYTRFVPGRKQFWSNIVISISLTITATLVCTWGMIVGSGCIELYGEAYYLPYEITEQWLTDNYSGKARAASFFLGLAFTFCQLMLNMTQNAYAIGMDLTTYAPKFIDIKRGTIVCLLLSWVTCPWTFFGSSSKFLDVMGAFGVFTLPISALGWIEYWFVRKCKLSLIDFFTMSSKGSYWYWHGFNVRALVCCLIGMVLGFPGLYYSCNPDVEPNAGMMNYFYGYMYFIPVVTASVYVISHLLFPLKHEKLAKNDPVDYFNCFTPEECAQLGMLKYDGNLDVYQFIDAQNIDGVDTDSLTQEKVVKEEKS</sequence>
<comment type="caution">
    <text evidence="7">The sequence shown here is derived from an EMBL/GenBank/DDBJ whole genome shotgun (WGS) entry which is preliminary data.</text>
</comment>
<feature type="transmembrane region" description="Helical" evidence="6">
    <location>
        <begin position="157"/>
        <end position="176"/>
    </location>
</feature>
<accession>A0A1E5RZM5</accession>
<comment type="similarity">
    <text evidence="2">Belongs to the purine-cytosine permease (2.A.39) family.</text>
</comment>
<gene>
    <name evidence="7" type="ORF">AWRI3579_g17</name>
</gene>
<dbReference type="Proteomes" id="UP000095728">
    <property type="component" value="Unassembled WGS sequence"/>
</dbReference>
<dbReference type="OrthoDB" id="2018619at2759"/>
<dbReference type="InterPro" id="IPR045225">
    <property type="entry name" value="Uracil/uridine/allantoin_perm"/>
</dbReference>
<keyword evidence="4 6" id="KW-1133">Transmembrane helix</keyword>
<evidence type="ECO:0000256" key="3">
    <source>
        <dbReference type="ARBA" id="ARBA00022692"/>
    </source>
</evidence>
<reference evidence="8" key="1">
    <citation type="journal article" date="2016" name="Genome Announc.">
        <title>Genome sequences of three species of Hanseniaspora isolated from spontaneous wine fermentations.</title>
        <authorList>
            <person name="Sternes P.R."/>
            <person name="Lee D."/>
            <person name="Kutyna D.R."/>
            <person name="Borneman A.R."/>
        </authorList>
    </citation>
    <scope>NUCLEOTIDE SEQUENCE [LARGE SCALE GENOMIC DNA]</scope>
    <source>
        <strain evidence="8">AWRI3579</strain>
    </source>
</reference>
<feature type="transmembrane region" description="Helical" evidence="6">
    <location>
        <begin position="368"/>
        <end position="386"/>
    </location>
</feature>
<keyword evidence="5 6" id="KW-0472">Membrane</keyword>
<feature type="transmembrane region" description="Helical" evidence="6">
    <location>
        <begin position="115"/>
        <end position="137"/>
    </location>
</feature>
<keyword evidence="3 6" id="KW-0812">Transmembrane</keyword>
<evidence type="ECO:0000256" key="4">
    <source>
        <dbReference type="ARBA" id="ARBA00022989"/>
    </source>
</evidence>
<dbReference type="GO" id="GO:0015205">
    <property type="term" value="F:nucleobase transmembrane transporter activity"/>
    <property type="evidence" value="ECO:0007669"/>
    <property type="project" value="TreeGrafter"/>
</dbReference>
<feature type="transmembrane region" description="Helical" evidence="6">
    <location>
        <begin position="211"/>
        <end position="228"/>
    </location>
</feature>
<evidence type="ECO:0000256" key="1">
    <source>
        <dbReference type="ARBA" id="ARBA00004141"/>
    </source>
</evidence>
<keyword evidence="8" id="KW-1185">Reference proteome</keyword>
<proteinExistence type="inferred from homology"/>
<comment type="subcellular location">
    <subcellularLocation>
        <location evidence="1">Membrane</location>
        <topology evidence="1">Multi-pass membrane protein</topology>
    </subcellularLocation>
</comment>
<feature type="transmembrane region" description="Helical" evidence="6">
    <location>
        <begin position="523"/>
        <end position="542"/>
    </location>
</feature>
<feature type="transmembrane region" description="Helical" evidence="6">
    <location>
        <begin position="276"/>
        <end position="295"/>
    </location>
</feature>
<protein>
    <submittedName>
        <fullName evidence="7">Thiamine transporter THI72</fullName>
    </submittedName>
</protein>
<evidence type="ECO:0000256" key="5">
    <source>
        <dbReference type="ARBA" id="ARBA00023136"/>
    </source>
</evidence>
<feature type="transmembrane region" description="Helical" evidence="6">
    <location>
        <begin position="235"/>
        <end position="256"/>
    </location>
</feature>
<evidence type="ECO:0000256" key="2">
    <source>
        <dbReference type="ARBA" id="ARBA00008974"/>
    </source>
</evidence>
<dbReference type="PANTHER" id="PTHR30618">
    <property type="entry name" value="NCS1 FAMILY PURINE/PYRIMIDINE TRANSPORTER"/>
    <property type="match status" value="1"/>
</dbReference>
<name>A0A1E5RZM5_9ASCO</name>
<dbReference type="PANTHER" id="PTHR30618:SF15">
    <property type="entry name" value="NICOTINAMIDE RIBOSIDE TRANSPORTER 1-RELATED"/>
    <property type="match status" value="1"/>
</dbReference>
<dbReference type="GO" id="GO:0005886">
    <property type="term" value="C:plasma membrane"/>
    <property type="evidence" value="ECO:0007669"/>
    <property type="project" value="TreeGrafter"/>
</dbReference>
<dbReference type="InParanoid" id="A0A1E5RZM5"/>
<evidence type="ECO:0000313" key="7">
    <source>
        <dbReference type="EMBL" id="OEJ92286.1"/>
    </source>
</evidence>
<feature type="transmembrane region" description="Helical" evidence="6">
    <location>
        <begin position="315"/>
        <end position="334"/>
    </location>
</feature>
<feature type="transmembrane region" description="Helical" evidence="6">
    <location>
        <begin position="407"/>
        <end position="427"/>
    </location>
</feature>
<dbReference type="EMBL" id="LPNM01000001">
    <property type="protein sequence ID" value="OEJ92286.1"/>
    <property type="molecule type" value="Genomic_DNA"/>
</dbReference>
<evidence type="ECO:0000256" key="6">
    <source>
        <dbReference type="SAM" id="Phobius"/>
    </source>
</evidence>
<evidence type="ECO:0000313" key="8">
    <source>
        <dbReference type="Proteomes" id="UP000095728"/>
    </source>
</evidence>
<dbReference type="InterPro" id="IPR001248">
    <property type="entry name" value="Pur-cyt_permease"/>
</dbReference>